<dbReference type="InterPro" id="IPR020991">
    <property type="entry name" value="Connector_podovirus"/>
</dbReference>
<evidence type="ECO:0000313" key="6">
    <source>
        <dbReference type="Proteomes" id="UP001209803"/>
    </source>
</evidence>
<keyword evidence="3" id="KW-0231">Viral genome packaging</keyword>
<reference evidence="5 6" key="1">
    <citation type="submission" date="2023-03" db="EMBL/GenBank/DDBJ databases">
        <title>Roseibium porphyridii sp. nov. and Roseibium rhodosorbium sp. nov. isolated from marine algae, Porphyridium cruentum and Rhodosorus marinus, respectively.</title>
        <authorList>
            <person name="Lee M.W."/>
            <person name="Choi B.J."/>
            <person name="Lee J.K."/>
            <person name="Choi D.G."/>
            <person name="Baek J.H."/>
            <person name="Bayburt H."/>
            <person name="Kim J.M."/>
            <person name="Han D.M."/>
            <person name="Kim K.H."/>
            <person name="Jeon C.O."/>
        </authorList>
    </citation>
    <scope>NUCLEOTIDE SEQUENCE [LARGE SCALE GENOMIC DNA]</scope>
    <source>
        <strain evidence="5 6">KMA01</strain>
    </source>
</reference>
<dbReference type="Pfam" id="PF12236">
    <property type="entry name" value="Head-tail_con"/>
    <property type="match status" value="1"/>
</dbReference>
<protein>
    <submittedName>
        <fullName evidence="5">Portal protein</fullName>
    </submittedName>
</protein>
<name>A0ABY8F819_9HYPH</name>
<evidence type="ECO:0000256" key="2">
    <source>
        <dbReference type="ARBA" id="ARBA00022612"/>
    </source>
</evidence>
<organism evidence="5 6">
    <name type="scientific">Roseibium porphyridii</name>
    <dbReference type="NCBI Taxonomy" id="2866279"/>
    <lineage>
        <taxon>Bacteria</taxon>
        <taxon>Pseudomonadati</taxon>
        <taxon>Pseudomonadota</taxon>
        <taxon>Alphaproteobacteria</taxon>
        <taxon>Hyphomicrobiales</taxon>
        <taxon>Stappiaceae</taxon>
        <taxon>Roseibium</taxon>
    </lineage>
</organism>
<proteinExistence type="predicted"/>
<sequence length="574" mass="63730">MNIVDDLKSELQSARAERQWYEADWQDYVTYTAPDMERAFNRPGGITAADGMSAFQSSAARERSRKLYDPTAVWLLDRLASGVGSLTMPEGFNWHGVGFGDPFAPPPTQEDEEFFEAVRDHLFRVRASGRSGFALANRSRLLSTVKLGTGVLFPAENETSLADIRTPVHYRYVPLYEVYLLVDAQGSDCGFFRVRTLKAWQAAKEYGGNLSDKIREEAGDPKRKNAEHRFVHACFLREGGQDDAADIRKSRYESIHFEEDSKHICRRGGFFEYPLVISRWDRDGLSPYGSPPQAKLMSDIKSLQSLAKDALIASSQAVRPPIATHAQERQLDLNPGRINPGLIDEQGRPLFRPMIDTVSPGAADAQIENIREKLRVGLYGDLWQTLLEGSGRTATEANIRRKEMADMIGPFSTNIMAGNEALFEREVGILGRRGAFAPGSPLAPPETIAGSDVTLKPTAPIDQMREAGHFEAIMGFQEYLGVAAASDPTLMDLHDREEEYDLTRRALGLPAKLKRRPEEVEALRQKREAETQQQQQLAAGESMAKMARDGAPLIKTLSEDGTLDGSTLPQDLGL</sequence>
<feature type="region of interest" description="Disordered" evidence="4">
    <location>
        <begin position="524"/>
        <end position="574"/>
    </location>
</feature>
<accession>A0ABY8F819</accession>
<evidence type="ECO:0000313" key="5">
    <source>
        <dbReference type="EMBL" id="WFE91586.1"/>
    </source>
</evidence>
<dbReference type="RefSeq" id="WP_265684103.1">
    <property type="nucleotide sequence ID" value="NZ_CP120863.1"/>
</dbReference>
<dbReference type="Proteomes" id="UP001209803">
    <property type="component" value="Chromosome"/>
</dbReference>
<evidence type="ECO:0000256" key="4">
    <source>
        <dbReference type="SAM" id="MobiDB-lite"/>
    </source>
</evidence>
<gene>
    <name evidence="5" type="ORF">K1718_09570</name>
</gene>
<feature type="compositionally biased region" description="Polar residues" evidence="4">
    <location>
        <begin position="564"/>
        <end position="574"/>
    </location>
</feature>
<keyword evidence="6" id="KW-1185">Reference proteome</keyword>
<evidence type="ECO:0000256" key="1">
    <source>
        <dbReference type="ARBA" id="ARBA00004328"/>
    </source>
</evidence>
<comment type="subcellular location">
    <subcellularLocation>
        <location evidence="1">Virion</location>
    </subcellularLocation>
</comment>
<dbReference type="EMBL" id="CP120863">
    <property type="protein sequence ID" value="WFE91586.1"/>
    <property type="molecule type" value="Genomic_DNA"/>
</dbReference>
<evidence type="ECO:0000256" key="3">
    <source>
        <dbReference type="ARBA" id="ARBA00023219"/>
    </source>
</evidence>
<keyword evidence="2" id="KW-1188">Viral release from host cell</keyword>